<dbReference type="AlphaFoldDB" id="A0A8J4X1S1"/>
<dbReference type="EMBL" id="LUCH01001063">
    <property type="protein sequence ID" value="KAF5403747.1"/>
    <property type="molecule type" value="Genomic_DNA"/>
</dbReference>
<dbReference type="OrthoDB" id="6271611at2759"/>
<proteinExistence type="predicted"/>
<keyword evidence="3" id="KW-1185">Reference proteome</keyword>
<protein>
    <submittedName>
        <fullName evidence="2">Uncharacterized protein</fullName>
    </submittedName>
</protein>
<gene>
    <name evidence="2" type="ORF">PHET_02948</name>
</gene>
<dbReference type="Proteomes" id="UP000748531">
    <property type="component" value="Unassembled WGS sequence"/>
</dbReference>
<name>A0A8J4X1S1_9TREM</name>
<keyword evidence="1" id="KW-0812">Transmembrane</keyword>
<feature type="transmembrane region" description="Helical" evidence="1">
    <location>
        <begin position="140"/>
        <end position="160"/>
    </location>
</feature>
<organism evidence="2 3">
    <name type="scientific">Paragonimus heterotremus</name>
    <dbReference type="NCBI Taxonomy" id="100268"/>
    <lineage>
        <taxon>Eukaryota</taxon>
        <taxon>Metazoa</taxon>
        <taxon>Spiralia</taxon>
        <taxon>Lophotrochozoa</taxon>
        <taxon>Platyhelminthes</taxon>
        <taxon>Trematoda</taxon>
        <taxon>Digenea</taxon>
        <taxon>Plagiorchiida</taxon>
        <taxon>Troglotremata</taxon>
        <taxon>Troglotrematidae</taxon>
        <taxon>Paragonimus</taxon>
    </lineage>
</organism>
<reference evidence="2" key="1">
    <citation type="submission" date="2019-05" db="EMBL/GenBank/DDBJ databases">
        <title>Annotation for the trematode Paragonimus heterotremus.</title>
        <authorList>
            <person name="Choi Y.-J."/>
        </authorList>
    </citation>
    <scope>NUCLEOTIDE SEQUENCE</scope>
    <source>
        <strain evidence="2">LC</strain>
    </source>
</reference>
<comment type="caution">
    <text evidence="2">The sequence shown here is derived from an EMBL/GenBank/DDBJ whole genome shotgun (WGS) entry which is preliminary data.</text>
</comment>
<sequence length="239" mass="26658">MHGTGPPLTLSLTTDKFSPTSRDNLHIQNPIFCPDPNVNKTEAAGKIITLIISNTLYTSVVDRYSGLELTNNQSKLHYPTQNTVQQPVQLQPELAHQLMSQTPLNAMQFVPTHQQQQQQQQQKSHLSVQTATSSFGCGCWTAVNLALAFALVGLVVGLYVRNRTLEIRLLSIEHLVGIKIQENVETNEVMKTTSESNGFREITSKWPTLNVESFKQVCRSFSIDCNEMKFYEGKPGNPG</sequence>
<evidence type="ECO:0000313" key="2">
    <source>
        <dbReference type="EMBL" id="KAF5403747.1"/>
    </source>
</evidence>
<evidence type="ECO:0000256" key="1">
    <source>
        <dbReference type="SAM" id="Phobius"/>
    </source>
</evidence>
<evidence type="ECO:0000313" key="3">
    <source>
        <dbReference type="Proteomes" id="UP000748531"/>
    </source>
</evidence>
<accession>A0A8J4X1S1</accession>
<keyword evidence="1" id="KW-1133">Transmembrane helix</keyword>
<keyword evidence="1" id="KW-0472">Membrane</keyword>